<accession>A0ABT4BJF5</accession>
<dbReference type="InterPro" id="IPR035919">
    <property type="entry name" value="EAL_sf"/>
</dbReference>
<protein>
    <submittedName>
        <fullName evidence="2">EAL domain-containing protein</fullName>
    </submittedName>
</protein>
<name>A0ABT4BJF5_9ACTN</name>
<dbReference type="SUPFAM" id="SSF141868">
    <property type="entry name" value="EAL domain-like"/>
    <property type="match status" value="1"/>
</dbReference>
<keyword evidence="3" id="KW-1185">Reference proteome</keyword>
<reference evidence="2" key="1">
    <citation type="submission" date="2022-11" db="EMBL/GenBank/DDBJ databases">
        <authorList>
            <person name="Somphong A."/>
            <person name="Phongsopitanun W."/>
        </authorList>
    </citation>
    <scope>NUCLEOTIDE SEQUENCE</scope>
    <source>
        <strain evidence="2">Pm04-4</strain>
    </source>
</reference>
<dbReference type="Proteomes" id="UP001151002">
    <property type="component" value="Unassembled WGS sequence"/>
</dbReference>
<evidence type="ECO:0000259" key="1">
    <source>
        <dbReference type="PROSITE" id="PS50883"/>
    </source>
</evidence>
<organism evidence="2 3">
    <name type="scientific">Paractinoplanes pyxinae</name>
    <dbReference type="NCBI Taxonomy" id="2997416"/>
    <lineage>
        <taxon>Bacteria</taxon>
        <taxon>Bacillati</taxon>
        <taxon>Actinomycetota</taxon>
        <taxon>Actinomycetes</taxon>
        <taxon>Micromonosporales</taxon>
        <taxon>Micromonosporaceae</taxon>
        <taxon>Paractinoplanes</taxon>
    </lineage>
</organism>
<comment type="caution">
    <text evidence="2">The sequence shown here is derived from an EMBL/GenBank/DDBJ whole genome shotgun (WGS) entry which is preliminary data.</text>
</comment>
<dbReference type="EMBL" id="JAPNTZ010000033">
    <property type="protein sequence ID" value="MCY1145755.1"/>
    <property type="molecule type" value="Genomic_DNA"/>
</dbReference>
<feature type="domain" description="EAL" evidence="1">
    <location>
        <begin position="1"/>
        <end position="146"/>
    </location>
</feature>
<dbReference type="InterPro" id="IPR001633">
    <property type="entry name" value="EAL_dom"/>
</dbReference>
<evidence type="ECO:0000313" key="2">
    <source>
        <dbReference type="EMBL" id="MCY1145755.1"/>
    </source>
</evidence>
<evidence type="ECO:0000313" key="3">
    <source>
        <dbReference type="Proteomes" id="UP001151002"/>
    </source>
</evidence>
<proteinExistence type="predicted"/>
<dbReference type="Gene3D" id="3.20.20.450">
    <property type="entry name" value="EAL domain"/>
    <property type="match status" value="1"/>
</dbReference>
<gene>
    <name evidence="2" type="ORF">OWR29_47820</name>
</gene>
<dbReference type="PROSITE" id="PS50883">
    <property type="entry name" value="EAL"/>
    <property type="match status" value="1"/>
</dbReference>
<sequence>MFAAGITGELDLLCSERALEYAIAALITPTLVFVNADPGMLNQPLSPRLIELVRDGLSLREVLELTKRALPAVLGSMLRIAAMVQQWGNSLALDDVGVDPMSLPFRPVLEPEVIKLDMGLIRKPDTAHIRSVSALVHAEAYRTGQW</sequence>
<dbReference type="Pfam" id="PF00563">
    <property type="entry name" value="EAL"/>
    <property type="match status" value="1"/>
</dbReference>